<accession>A0A3A8QHV7</accession>
<comment type="caution">
    <text evidence="3">The sequence shown here is derived from an EMBL/GenBank/DDBJ whole genome shotgun (WGS) entry which is preliminary data.</text>
</comment>
<dbReference type="Pfam" id="PF00535">
    <property type="entry name" value="Glycos_transf_2"/>
    <property type="match status" value="1"/>
</dbReference>
<feature type="region of interest" description="Disordered" evidence="1">
    <location>
        <begin position="360"/>
        <end position="379"/>
    </location>
</feature>
<dbReference type="RefSeq" id="WP_120642679.1">
    <property type="nucleotide sequence ID" value="NZ_RAWB01000050.1"/>
</dbReference>
<dbReference type="InterPro" id="IPR029044">
    <property type="entry name" value="Nucleotide-diphossugar_trans"/>
</dbReference>
<keyword evidence="4" id="KW-1185">Reference proteome</keyword>
<evidence type="ECO:0000313" key="3">
    <source>
        <dbReference type="EMBL" id="RKH64472.1"/>
    </source>
</evidence>
<dbReference type="InterPro" id="IPR001173">
    <property type="entry name" value="Glyco_trans_2-like"/>
</dbReference>
<dbReference type="AlphaFoldDB" id="A0A3A8QHV7"/>
<evidence type="ECO:0000313" key="4">
    <source>
        <dbReference type="Proteomes" id="UP000272888"/>
    </source>
</evidence>
<sequence>MRAPVASIVILSWNRPASTRTTLQALSAIPSGVEHEVIVVDNGSGVQTLEVLRELQAQGLMDRLVLLPENRGTSPGYNAGFRAADPRSVFCTKLDNDVELLTPNWLGALIAALEENPGIGIASTEITNHEGIQQLPIVHLESGQAARDWIGCPAGGAGMTFRRALFDSIGGFRERYSDGLLLMPDDLEFYFRIQERGLRAFYLHDIRSRTVDHLEQTPLPYQAFKKRQYFLLRTRHFGVARDAHFDFLPHLTSIEVLPVIVTPGKSLRVRCELAAASRRAMALGCTLVAADDTVVPGLQVMTTIETAAPGSRHEWVLPLPGDLSPGSYRLKLALWKEASAQTASERLADLVQMTEAIEVVPEGNPPGDEAPPEERQSSPCPRFATLSLIAPGIETALALDLQAHSWRAVLVPSRSALEQACGCEEEVWSYLRQQGHDIAAQANLPPGTGASLTPDAAPLPGSVIHMDPTQGEGEALERAKRLLADAPAGSWIHFRIPASDHRNALSLTSVLARIATDLGVRVRSLSEDVSRAPLRLEGANARPQPSCHWPSPLGGSPAARFPPRDRSRIKAALIPLLQELTRERKQVLQIGVGTSELAAALTGTGVLLRGIAITQEELLTSQPFQSDDYRVSRPEDLPGMVGSGERFDLILDPHLLGPHCCARHFLQRLTCSTSLLAPDGLILAPTVDAPATIDSGFQPLLEDLRHLESNGALRIVHAPTTHLMLASARGASPSHPPIAVPALADLPGVLMLNGVGVQDAARPRAMTFQVCLPDQTPLALASYVLRLPDGTLRLGRTDASGHVRHSAVLSRRVVGRQGSRSGHLCLECGPGRLILHDA</sequence>
<gene>
    <name evidence="3" type="ORF">D7V93_07270</name>
</gene>
<dbReference type="PANTHER" id="PTHR43179">
    <property type="entry name" value="RHAMNOSYLTRANSFERASE WBBL"/>
    <property type="match status" value="1"/>
</dbReference>
<keyword evidence="3" id="KW-0808">Transferase</keyword>
<reference evidence="4" key="1">
    <citation type="submission" date="2018-09" db="EMBL/GenBank/DDBJ databases">
        <authorList>
            <person name="Livingstone P.G."/>
            <person name="Whitworth D.E."/>
        </authorList>
    </citation>
    <scope>NUCLEOTIDE SEQUENCE [LARGE SCALE GENOMIC DNA]</scope>
    <source>
        <strain evidence="4">CA051B</strain>
    </source>
</reference>
<dbReference type="EMBL" id="RAWB01000050">
    <property type="protein sequence ID" value="RKH64472.1"/>
    <property type="molecule type" value="Genomic_DNA"/>
</dbReference>
<protein>
    <submittedName>
        <fullName evidence="3">Glycosyltransferase</fullName>
    </submittedName>
</protein>
<dbReference type="PANTHER" id="PTHR43179:SF7">
    <property type="entry name" value="RHAMNOSYLTRANSFERASE WBBL"/>
    <property type="match status" value="1"/>
</dbReference>
<dbReference type="Gene3D" id="3.90.550.10">
    <property type="entry name" value="Spore Coat Polysaccharide Biosynthesis Protein SpsA, Chain A"/>
    <property type="match status" value="1"/>
</dbReference>
<dbReference type="Proteomes" id="UP000272888">
    <property type="component" value="Unassembled WGS sequence"/>
</dbReference>
<evidence type="ECO:0000259" key="2">
    <source>
        <dbReference type="Pfam" id="PF00535"/>
    </source>
</evidence>
<name>A0A3A8QHV7_9BACT</name>
<proteinExistence type="predicted"/>
<organism evidence="3 4">
    <name type="scientific">Corallococcus llansteffanensis</name>
    <dbReference type="NCBI Taxonomy" id="2316731"/>
    <lineage>
        <taxon>Bacteria</taxon>
        <taxon>Pseudomonadati</taxon>
        <taxon>Myxococcota</taxon>
        <taxon>Myxococcia</taxon>
        <taxon>Myxococcales</taxon>
        <taxon>Cystobacterineae</taxon>
        <taxon>Myxococcaceae</taxon>
        <taxon>Corallococcus</taxon>
    </lineage>
</organism>
<dbReference type="SUPFAM" id="SSF53448">
    <property type="entry name" value="Nucleotide-diphospho-sugar transferases"/>
    <property type="match status" value="1"/>
</dbReference>
<evidence type="ECO:0000256" key="1">
    <source>
        <dbReference type="SAM" id="MobiDB-lite"/>
    </source>
</evidence>
<dbReference type="GO" id="GO:0016740">
    <property type="term" value="F:transferase activity"/>
    <property type="evidence" value="ECO:0007669"/>
    <property type="project" value="UniProtKB-KW"/>
</dbReference>
<feature type="domain" description="Glycosyltransferase 2-like" evidence="2">
    <location>
        <begin position="7"/>
        <end position="121"/>
    </location>
</feature>